<organism evidence="1 2">
    <name type="scientific">Xenorhabdus stockiae</name>
    <dbReference type="NCBI Taxonomy" id="351614"/>
    <lineage>
        <taxon>Bacteria</taxon>
        <taxon>Pseudomonadati</taxon>
        <taxon>Pseudomonadota</taxon>
        <taxon>Gammaproteobacteria</taxon>
        <taxon>Enterobacterales</taxon>
        <taxon>Morganellaceae</taxon>
        <taxon>Xenorhabdus</taxon>
    </lineage>
</organism>
<proteinExistence type="predicted"/>
<sequence length="93" mass="11097">MLKNIVIFLYIFLSYPVLAHYPPDLKFKPDTSRSFDFAADDPPCISDNRNRETEKTVSWHKHHNNQYIRKNNTIPRRIVAIHLNDQYILGQRE</sequence>
<dbReference type="AlphaFoldDB" id="A0A2D0KUU4"/>
<evidence type="ECO:0000313" key="1">
    <source>
        <dbReference type="EMBL" id="PHM67220.1"/>
    </source>
</evidence>
<comment type="caution">
    <text evidence="1">The sequence shown here is derived from an EMBL/GenBank/DDBJ whole genome shotgun (WGS) entry which is preliminary data.</text>
</comment>
<gene>
    <name evidence="1" type="ORF">Xsto_00501</name>
</gene>
<dbReference type="RefSeq" id="WP_099123996.1">
    <property type="nucleotide sequence ID" value="NZ_CAWNRH010000115.1"/>
</dbReference>
<protein>
    <submittedName>
        <fullName evidence="1">Uncharacterized protein</fullName>
    </submittedName>
</protein>
<name>A0A2D0KUU4_9GAMM</name>
<reference evidence="1 2" key="1">
    <citation type="journal article" date="2017" name="Nat. Microbiol.">
        <title>Natural product diversity associated with the nematode symbionts Photorhabdus and Xenorhabdus.</title>
        <authorList>
            <person name="Tobias N.J."/>
            <person name="Wolff H."/>
            <person name="Djahanschiri B."/>
            <person name="Grundmann F."/>
            <person name="Kronenwerth M."/>
            <person name="Shi Y.M."/>
            <person name="Simonyi S."/>
            <person name="Grun P."/>
            <person name="Shapiro-Ilan D."/>
            <person name="Pidot S.J."/>
            <person name="Stinear T.P."/>
            <person name="Ebersberger I."/>
            <person name="Bode H.B."/>
        </authorList>
    </citation>
    <scope>NUCLEOTIDE SEQUENCE [LARGE SCALE GENOMIC DNA]</scope>
    <source>
        <strain evidence="1 2">DSM 17904</strain>
    </source>
</reference>
<keyword evidence="2" id="KW-1185">Reference proteome</keyword>
<accession>A0A2D0KUU4</accession>
<evidence type="ECO:0000313" key="2">
    <source>
        <dbReference type="Proteomes" id="UP000222366"/>
    </source>
</evidence>
<dbReference type="EMBL" id="NJAJ01000004">
    <property type="protein sequence ID" value="PHM67220.1"/>
    <property type="molecule type" value="Genomic_DNA"/>
</dbReference>
<dbReference type="Proteomes" id="UP000222366">
    <property type="component" value="Unassembled WGS sequence"/>
</dbReference>